<feature type="region of interest" description="Disordered" evidence="1">
    <location>
        <begin position="1"/>
        <end position="22"/>
    </location>
</feature>
<organism evidence="2">
    <name type="scientific">Spirodela intermedia</name>
    <name type="common">Intermediate duckweed</name>
    <dbReference type="NCBI Taxonomy" id="51605"/>
    <lineage>
        <taxon>Eukaryota</taxon>
        <taxon>Viridiplantae</taxon>
        <taxon>Streptophyta</taxon>
        <taxon>Embryophyta</taxon>
        <taxon>Tracheophyta</taxon>
        <taxon>Spermatophyta</taxon>
        <taxon>Magnoliopsida</taxon>
        <taxon>Liliopsida</taxon>
        <taxon>Araceae</taxon>
        <taxon>Lemnoideae</taxon>
        <taxon>Spirodela</taxon>
    </lineage>
</organism>
<evidence type="ECO:0000313" key="3">
    <source>
        <dbReference type="Proteomes" id="UP001189122"/>
    </source>
</evidence>
<dbReference type="Proteomes" id="UP001189122">
    <property type="component" value="Unassembled WGS sequence"/>
</dbReference>
<proteinExistence type="predicted"/>
<reference evidence="2 3" key="1">
    <citation type="submission" date="2019-12" db="EMBL/GenBank/DDBJ databases">
        <authorList>
            <person name="Scholz U."/>
            <person name="Mascher M."/>
            <person name="Fiebig A."/>
        </authorList>
    </citation>
    <scope>NUCLEOTIDE SEQUENCE</scope>
</reference>
<dbReference type="AlphaFoldDB" id="A0A7I8JK00"/>
<keyword evidence="3" id="KW-1185">Reference proteome</keyword>
<dbReference type="EMBL" id="CACRZD030000013">
    <property type="protein sequence ID" value="CAA6669923.1"/>
    <property type="molecule type" value="Genomic_DNA"/>
</dbReference>
<dbReference type="EMBL" id="LR743600">
    <property type="protein sequence ID" value="CAA2630680.1"/>
    <property type="molecule type" value="Genomic_DNA"/>
</dbReference>
<evidence type="ECO:0000313" key="2">
    <source>
        <dbReference type="EMBL" id="CAA2630680.1"/>
    </source>
</evidence>
<name>A0A7I8JK00_SPIIN</name>
<feature type="compositionally biased region" description="Polar residues" evidence="1">
    <location>
        <begin position="1"/>
        <end position="11"/>
    </location>
</feature>
<gene>
    <name evidence="2" type="ORF">SI7747_13016326</name>
</gene>
<protein>
    <submittedName>
        <fullName evidence="2">Uncharacterized protein</fullName>
    </submittedName>
</protein>
<sequence>MADFSTPTSKEGQICRMPTSRW</sequence>
<accession>A0A7I8JK00</accession>
<evidence type="ECO:0000256" key="1">
    <source>
        <dbReference type="SAM" id="MobiDB-lite"/>
    </source>
</evidence>